<sequence length="263" mass="29473">MKETADIGIIGGTGVYDQNSFENVKEIKVFTPFGETSDLVSIGLYKDIKVAFIPRHGKNHTIPPHRVNYRANVWALKQLGVKRIIATAAVGSLREDYGPGTFVIPDQFIDRTKKRADTFYDGGQVCHISAADPFCKQLRPFFVKNAQKLGLDVKKSGTYVCIEGPRFSTRAESKLFQMWKADIVGMTIYPECILARETELCYVSISIVTDYDVWAENPVSTKEVIEKAKESNQQLKKLILETLPKIPKTRLCNCGSALKDALF</sequence>
<dbReference type="NCBIfam" id="NF006334">
    <property type="entry name" value="PRK08564.1"/>
    <property type="match status" value="1"/>
</dbReference>
<dbReference type="GO" id="GO:0005829">
    <property type="term" value="C:cytosol"/>
    <property type="evidence" value="ECO:0007669"/>
    <property type="project" value="TreeGrafter"/>
</dbReference>
<evidence type="ECO:0000313" key="8">
    <source>
        <dbReference type="Proteomes" id="UP000037237"/>
    </source>
</evidence>
<comment type="pathway">
    <text evidence="5">Purine metabolism; purine nucleoside salvage.</text>
</comment>
<dbReference type="GO" id="GO:0006166">
    <property type="term" value="P:purine ribonucleoside salvage"/>
    <property type="evidence" value="ECO:0007669"/>
    <property type="project" value="UniProtKB-UniRule"/>
</dbReference>
<comment type="similarity">
    <text evidence="5">Belongs to the PNP/MTAP phosphorylase family. MTAP subfamily.</text>
</comment>
<feature type="site" description="Important for substrate specificity" evidence="5">
    <location>
        <position position="168"/>
    </location>
</feature>
<keyword evidence="1 5" id="KW-0328">Glycosyltransferase</keyword>
<organism evidence="7 8">
    <name type="scientific">miscellaneous Crenarchaeota group-1 archaeon SG8-32-1</name>
    <dbReference type="NCBI Taxonomy" id="1685124"/>
    <lineage>
        <taxon>Archaea</taxon>
        <taxon>Candidatus Bathyarchaeota</taxon>
        <taxon>MCG-1</taxon>
    </lineage>
</organism>
<evidence type="ECO:0000256" key="2">
    <source>
        <dbReference type="ARBA" id="ARBA00022679"/>
    </source>
</evidence>
<comment type="subunit">
    <text evidence="4 5">Homohexamer. Dimer of a homotrimer.</text>
</comment>
<evidence type="ECO:0000256" key="3">
    <source>
        <dbReference type="ARBA" id="ARBA00022726"/>
    </source>
</evidence>
<dbReference type="EC" id="2.4.2.1" evidence="5"/>
<dbReference type="PANTHER" id="PTHR42679:SF3">
    <property type="entry name" value="S-METHYL-5'-THIOADENOSINE PHOSPHORYLASE"/>
    <property type="match status" value="1"/>
</dbReference>
<reference evidence="7 8" key="1">
    <citation type="submission" date="2015-06" db="EMBL/GenBank/DDBJ databases">
        <title>New insights into the roles of widespread benthic archaea in carbon and nitrogen cycling.</title>
        <authorList>
            <person name="Lazar C.S."/>
            <person name="Baker B.J."/>
            <person name="Seitz K.W."/>
            <person name="Hyde A.S."/>
            <person name="Dick G.J."/>
            <person name="Hinrichs K.-U."/>
            <person name="Teske A.P."/>
        </authorList>
    </citation>
    <scope>NUCLEOTIDE SEQUENCE [LARGE SCALE GENOMIC DNA]</scope>
    <source>
        <strain evidence="7">SG8-32-1</strain>
    </source>
</reference>
<dbReference type="PATRIC" id="fig|1685124.3.peg.1125"/>
<feature type="binding site" evidence="5">
    <location>
        <position position="13"/>
    </location>
    <ligand>
        <name>phosphate</name>
        <dbReference type="ChEBI" id="CHEBI:43474"/>
    </ligand>
</feature>
<dbReference type="InterPro" id="IPR010044">
    <property type="entry name" value="MTAP"/>
</dbReference>
<dbReference type="NCBIfam" id="TIGR01694">
    <property type="entry name" value="MTAP"/>
    <property type="match status" value="1"/>
</dbReference>
<comment type="miscellaneous">
    <text evidence="5">Although this enzyme belongs to the family of MTA phosphorylases based on sequence homology, it lacks several conserved amino acids in the substrate binding pocket that confer specificity towards MTA.</text>
</comment>
<dbReference type="UniPathway" id="UPA00606"/>
<comment type="function">
    <text evidence="5">Purine nucleoside phosphorylase involved in purine salvage.</text>
</comment>
<dbReference type="InterPro" id="IPR000845">
    <property type="entry name" value="Nucleoside_phosphorylase_d"/>
</dbReference>
<evidence type="ECO:0000256" key="1">
    <source>
        <dbReference type="ARBA" id="ARBA00022676"/>
    </source>
</evidence>
<feature type="site" description="Important for substrate specificity" evidence="5">
    <location>
        <position position="221"/>
    </location>
</feature>
<protein>
    <recommendedName>
        <fullName evidence="5">Purine nucleoside phosphorylase</fullName>
        <shortName evidence="5">PNP</shortName>
        <ecNumber evidence="5">2.4.2.1</ecNumber>
    </recommendedName>
</protein>
<keyword evidence="3 5" id="KW-0660">Purine salvage</keyword>
<evidence type="ECO:0000256" key="4">
    <source>
        <dbReference type="ARBA" id="ARBA00063054"/>
    </source>
</evidence>
<evidence type="ECO:0000259" key="6">
    <source>
        <dbReference type="Pfam" id="PF01048"/>
    </source>
</evidence>
<dbReference type="InterPro" id="IPR035994">
    <property type="entry name" value="Nucleoside_phosphorylase_sf"/>
</dbReference>
<feature type="binding site" evidence="5">
    <location>
        <begin position="210"/>
        <end position="212"/>
    </location>
    <ligand>
        <name>substrate</name>
    </ligand>
</feature>
<dbReference type="SUPFAM" id="SSF53167">
    <property type="entry name" value="Purine and uridine phosphorylases"/>
    <property type="match status" value="1"/>
</dbReference>
<dbReference type="GO" id="GO:0017061">
    <property type="term" value="F:S-methyl-5-thioadenosine phosphorylase activity"/>
    <property type="evidence" value="ECO:0007669"/>
    <property type="project" value="InterPro"/>
</dbReference>
<proteinExistence type="inferred from homology"/>
<feature type="domain" description="Nucleoside phosphorylase" evidence="6">
    <location>
        <begin position="6"/>
        <end position="243"/>
    </location>
</feature>
<dbReference type="Gene3D" id="3.40.50.1580">
    <property type="entry name" value="Nucleoside phosphorylase domain"/>
    <property type="match status" value="1"/>
</dbReference>
<evidence type="ECO:0000313" key="7">
    <source>
        <dbReference type="EMBL" id="KON29813.1"/>
    </source>
</evidence>
<feature type="binding site" evidence="5">
    <location>
        <position position="186"/>
    </location>
    <ligand>
        <name>substrate</name>
    </ligand>
</feature>
<gene>
    <name evidence="7" type="ORF">AC477_05515</name>
</gene>
<comment type="catalytic activity">
    <reaction evidence="5">
        <text>a purine D-ribonucleoside + phosphate = a purine nucleobase + alpha-D-ribose 1-phosphate</text>
        <dbReference type="Rhea" id="RHEA:19805"/>
        <dbReference type="ChEBI" id="CHEBI:26386"/>
        <dbReference type="ChEBI" id="CHEBI:43474"/>
        <dbReference type="ChEBI" id="CHEBI:57720"/>
        <dbReference type="ChEBI" id="CHEBI:142355"/>
        <dbReference type="EC" id="2.4.2.1"/>
    </reaction>
</comment>
<dbReference type="HAMAP" id="MF_01963">
    <property type="entry name" value="MTAP"/>
    <property type="match status" value="1"/>
</dbReference>
<dbReference type="GO" id="GO:0019509">
    <property type="term" value="P:L-methionine salvage from methylthioadenosine"/>
    <property type="evidence" value="ECO:0007669"/>
    <property type="project" value="TreeGrafter"/>
</dbReference>
<dbReference type="PANTHER" id="PTHR42679">
    <property type="entry name" value="S-METHYL-5'-THIOADENOSINE PHOSPHORYLASE"/>
    <property type="match status" value="1"/>
</dbReference>
<comment type="caution">
    <text evidence="7">The sequence shown here is derived from an EMBL/GenBank/DDBJ whole genome shotgun (WGS) entry which is preliminary data.</text>
</comment>
<evidence type="ECO:0000256" key="5">
    <source>
        <dbReference type="HAMAP-Rule" id="MF_01963"/>
    </source>
</evidence>
<feature type="binding site" evidence="5">
    <location>
        <begin position="55"/>
        <end position="56"/>
    </location>
    <ligand>
        <name>phosphate</name>
        <dbReference type="ChEBI" id="CHEBI:43474"/>
    </ligand>
</feature>
<dbReference type="CDD" id="cd09010">
    <property type="entry name" value="MTAP_SsMTAPII_like_MTIP"/>
    <property type="match status" value="1"/>
</dbReference>
<dbReference type="AlphaFoldDB" id="A0A0M0BMN7"/>
<accession>A0A0M0BMN7</accession>
<comment type="caution">
    <text evidence="5">Lacks conserved residue(s) required for the propagation of feature annotation.</text>
</comment>
<dbReference type="FunFam" id="3.40.50.1580:FF:000012">
    <property type="entry name" value="Probable 6-oxopurine nucleoside phosphorylase"/>
    <property type="match status" value="1"/>
</dbReference>
<keyword evidence="2 5" id="KW-0808">Transferase</keyword>
<dbReference type="Pfam" id="PF01048">
    <property type="entry name" value="PNP_UDP_1"/>
    <property type="match status" value="1"/>
</dbReference>
<dbReference type="NCBIfam" id="NF006599">
    <property type="entry name" value="PRK09136.1"/>
    <property type="match status" value="1"/>
</dbReference>
<dbReference type="Proteomes" id="UP000037237">
    <property type="component" value="Unassembled WGS sequence"/>
</dbReference>
<name>A0A0M0BMN7_9ARCH</name>
<dbReference type="EMBL" id="LFWU01000143">
    <property type="protein sequence ID" value="KON29813.1"/>
    <property type="molecule type" value="Genomic_DNA"/>
</dbReference>
<feature type="binding site" evidence="5">
    <location>
        <position position="187"/>
    </location>
    <ligand>
        <name>phosphate</name>
        <dbReference type="ChEBI" id="CHEBI:43474"/>
    </ligand>
</feature>